<gene>
    <name evidence="2" type="ORF">NLS_LOCUS10008</name>
</gene>
<evidence type="ECO:0000313" key="3">
    <source>
        <dbReference type="Proteomes" id="UP000277928"/>
    </source>
</evidence>
<protein>
    <submittedName>
        <fullName evidence="2">Uncharacterized protein</fullName>
    </submittedName>
</protein>
<organism evidence="2 3">
    <name type="scientific">Litomosoides sigmodontis</name>
    <name type="common">Filarial nematode worm</name>
    <dbReference type="NCBI Taxonomy" id="42156"/>
    <lineage>
        <taxon>Eukaryota</taxon>
        <taxon>Metazoa</taxon>
        <taxon>Ecdysozoa</taxon>
        <taxon>Nematoda</taxon>
        <taxon>Chromadorea</taxon>
        <taxon>Rhabditida</taxon>
        <taxon>Spirurina</taxon>
        <taxon>Spiruromorpha</taxon>
        <taxon>Filarioidea</taxon>
        <taxon>Onchocercidae</taxon>
        <taxon>Litomosoides</taxon>
    </lineage>
</organism>
<name>A0A3P7K8M1_LITSI</name>
<feature type="non-terminal residue" evidence="2">
    <location>
        <position position="57"/>
    </location>
</feature>
<keyword evidence="1" id="KW-1133">Transmembrane helix</keyword>
<reference evidence="2 3" key="1">
    <citation type="submission" date="2018-08" db="EMBL/GenBank/DDBJ databases">
        <authorList>
            <person name="Laetsch R D."/>
            <person name="Stevens L."/>
            <person name="Kumar S."/>
            <person name="Blaxter L. M."/>
        </authorList>
    </citation>
    <scope>NUCLEOTIDE SEQUENCE [LARGE SCALE GENOMIC DNA]</scope>
</reference>
<keyword evidence="3" id="KW-1185">Reference proteome</keyword>
<feature type="transmembrane region" description="Helical" evidence="1">
    <location>
        <begin position="31"/>
        <end position="49"/>
    </location>
</feature>
<proteinExistence type="predicted"/>
<keyword evidence="1" id="KW-0472">Membrane</keyword>
<dbReference type="EMBL" id="UYRX01002262">
    <property type="protein sequence ID" value="VDM92997.1"/>
    <property type="molecule type" value="Genomic_DNA"/>
</dbReference>
<keyword evidence="1" id="KW-0812">Transmembrane</keyword>
<feature type="transmembrane region" description="Helical" evidence="1">
    <location>
        <begin position="6"/>
        <end position="24"/>
    </location>
</feature>
<accession>A0A3P7K8M1</accession>
<evidence type="ECO:0000313" key="2">
    <source>
        <dbReference type="EMBL" id="VDM92997.1"/>
    </source>
</evidence>
<dbReference type="AlphaFoldDB" id="A0A3P7K8M1"/>
<evidence type="ECO:0000256" key="1">
    <source>
        <dbReference type="SAM" id="Phobius"/>
    </source>
</evidence>
<sequence length="57" mass="6369">MDIGRYMLCAFVGLTSGIVFLVLSSRQLFRIFLPLITVPLMAQILRRIFGLPSNTPA</sequence>
<dbReference type="Proteomes" id="UP000277928">
    <property type="component" value="Unassembled WGS sequence"/>
</dbReference>